<name>A0A4R6PSX7_NOCIG</name>
<dbReference type="Proteomes" id="UP000295087">
    <property type="component" value="Unassembled WGS sequence"/>
</dbReference>
<dbReference type="AlphaFoldDB" id="A0A4R6PSX7"/>
<accession>A0A4R6PSX7</accession>
<reference evidence="1 2" key="1">
    <citation type="submission" date="2019-03" db="EMBL/GenBank/DDBJ databases">
        <title>Genomic Encyclopedia of Type Strains, Phase IV (KMG-IV): sequencing the most valuable type-strain genomes for metagenomic binning, comparative biology and taxonomic classification.</title>
        <authorList>
            <person name="Goeker M."/>
        </authorList>
    </citation>
    <scope>NUCLEOTIDE SEQUENCE [LARGE SCALE GENOMIC DNA]</scope>
    <source>
        <strain evidence="1 2">DSM 44496</strain>
    </source>
</reference>
<sequence length="76" mass="8744">MAPRRADLRTQICESLHTVGMADDDQWYYCLKHHKAEQGKSCWYGDRMGPYPDQATAERALEIARARNKAADDEDD</sequence>
<dbReference type="EMBL" id="SNXK01000001">
    <property type="protein sequence ID" value="TDP41858.1"/>
    <property type="molecule type" value="Genomic_DNA"/>
</dbReference>
<organism evidence="1 2">
    <name type="scientific">Nocardia ignorata</name>
    <dbReference type="NCBI Taxonomy" id="145285"/>
    <lineage>
        <taxon>Bacteria</taxon>
        <taxon>Bacillati</taxon>
        <taxon>Actinomycetota</taxon>
        <taxon>Actinomycetes</taxon>
        <taxon>Mycobacteriales</taxon>
        <taxon>Nocardiaceae</taxon>
        <taxon>Nocardia</taxon>
    </lineage>
</organism>
<comment type="caution">
    <text evidence="1">The sequence shown here is derived from an EMBL/GenBank/DDBJ whole genome shotgun (WGS) entry which is preliminary data.</text>
</comment>
<evidence type="ECO:0000313" key="1">
    <source>
        <dbReference type="EMBL" id="TDP41858.1"/>
    </source>
</evidence>
<keyword evidence="2" id="KW-1185">Reference proteome</keyword>
<evidence type="ECO:0000313" key="2">
    <source>
        <dbReference type="Proteomes" id="UP000295087"/>
    </source>
</evidence>
<gene>
    <name evidence="1" type="ORF">DFR75_101963</name>
</gene>
<protein>
    <submittedName>
        <fullName evidence="1">Uncharacterized protein</fullName>
    </submittedName>
</protein>
<proteinExistence type="predicted"/>